<dbReference type="STRING" id="661478.OP10G_1886"/>
<sequence length="114" mass="12570">MDAEGTKIPDIPIPDLVKPFQEQIRNVHVKLLSDRTFVLASPTVVEGKWSYKAGEVEFVPAKQPDKSMLRGFDAAASMFTGKTVRAKLNSEQTTLTVTQDTPIGQVVLRLRKSG</sequence>
<accession>A0A068NUF7</accession>
<organism evidence="1 2">
    <name type="scientific">Fimbriimonas ginsengisoli Gsoil 348</name>
    <dbReference type="NCBI Taxonomy" id="661478"/>
    <lineage>
        <taxon>Bacteria</taxon>
        <taxon>Bacillati</taxon>
        <taxon>Armatimonadota</taxon>
        <taxon>Fimbriimonadia</taxon>
        <taxon>Fimbriimonadales</taxon>
        <taxon>Fimbriimonadaceae</taxon>
        <taxon>Fimbriimonas</taxon>
    </lineage>
</organism>
<reference evidence="1 2" key="1">
    <citation type="journal article" date="2014" name="PLoS ONE">
        <title>The first complete genome sequence of the class fimbriimonadia in the phylum armatimonadetes.</title>
        <authorList>
            <person name="Hu Z.Y."/>
            <person name="Wang Y.Z."/>
            <person name="Im W.T."/>
            <person name="Wang S.Y."/>
            <person name="Zhao G.P."/>
            <person name="Zheng H.J."/>
            <person name="Quan Z.X."/>
        </authorList>
    </citation>
    <scope>NUCLEOTIDE SEQUENCE [LARGE SCALE GENOMIC DNA]</scope>
    <source>
        <strain evidence="1">Gsoil 348</strain>
    </source>
</reference>
<keyword evidence="2" id="KW-1185">Reference proteome</keyword>
<protein>
    <submittedName>
        <fullName evidence="1">Uncharacterized protein</fullName>
    </submittedName>
</protein>
<dbReference type="EMBL" id="CP007139">
    <property type="protein sequence ID" value="AIE85254.1"/>
    <property type="molecule type" value="Genomic_DNA"/>
</dbReference>
<dbReference type="HOGENOM" id="CLU_2117403_0_0_0"/>
<name>A0A068NUF7_FIMGI</name>
<proteinExistence type="predicted"/>
<dbReference type="KEGG" id="fgi:OP10G_1886"/>
<dbReference type="AlphaFoldDB" id="A0A068NUF7"/>
<dbReference type="Proteomes" id="UP000027982">
    <property type="component" value="Chromosome"/>
</dbReference>
<gene>
    <name evidence="1" type="ORF">OP10G_1886</name>
</gene>
<evidence type="ECO:0000313" key="1">
    <source>
        <dbReference type="EMBL" id="AIE85254.1"/>
    </source>
</evidence>
<evidence type="ECO:0000313" key="2">
    <source>
        <dbReference type="Proteomes" id="UP000027982"/>
    </source>
</evidence>